<evidence type="ECO:0000256" key="2">
    <source>
        <dbReference type="ARBA" id="ARBA00022692"/>
    </source>
</evidence>
<evidence type="ECO:0000256" key="3">
    <source>
        <dbReference type="ARBA" id="ARBA00022989"/>
    </source>
</evidence>
<dbReference type="STRING" id="177199.A0A420XYD4"/>
<protein>
    <submittedName>
        <fullName evidence="6">Uncharacterized protein</fullName>
    </submittedName>
</protein>
<sequence length="87" mass="9185">MKPVVSAVQAWSCTVISAFAILILGIIGLLFKAEHPELVGGDEDPEDGSQVAATVFLAVLIYGGFLVFCGIQGVLHMRESRRGAIAL</sequence>
<organism evidence="6 7">
    <name type="scientific">Coniochaeta pulveracea</name>
    <dbReference type="NCBI Taxonomy" id="177199"/>
    <lineage>
        <taxon>Eukaryota</taxon>
        <taxon>Fungi</taxon>
        <taxon>Dikarya</taxon>
        <taxon>Ascomycota</taxon>
        <taxon>Pezizomycotina</taxon>
        <taxon>Sordariomycetes</taxon>
        <taxon>Sordariomycetidae</taxon>
        <taxon>Coniochaetales</taxon>
        <taxon>Coniochaetaceae</taxon>
        <taxon>Coniochaeta</taxon>
    </lineage>
</organism>
<dbReference type="InterPro" id="IPR056552">
    <property type="entry name" value="Ribonucl_Kappa"/>
</dbReference>
<accession>A0A420XYD4</accession>
<evidence type="ECO:0000256" key="1">
    <source>
        <dbReference type="ARBA" id="ARBA00004370"/>
    </source>
</evidence>
<feature type="transmembrane region" description="Helical" evidence="5">
    <location>
        <begin position="7"/>
        <end position="31"/>
    </location>
</feature>
<keyword evidence="3 5" id="KW-1133">Transmembrane helix</keyword>
<comment type="subcellular location">
    <subcellularLocation>
        <location evidence="1">Membrane</location>
    </subcellularLocation>
</comment>
<comment type="caution">
    <text evidence="6">The sequence shown here is derived from an EMBL/GenBank/DDBJ whole genome shotgun (WGS) entry which is preliminary data.</text>
</comment>
<gene>
    <name evidence="6" type="ORF">DL546_002213</name>
</gene>
<dbReference type="AlphaFoldDB" id="A0A420XYD4"/>
<dbReference type="EMBL" id="QVQW01000095">
    <property type="protein sequence ID" value="RKU40665.1"/>
    <property type="molecule type" value="Genomic_DNA"/>
</dbReference>
<feature type="transmembrane region" description="Helical" evidence="5">
    <location>
        <begin position="51"/>
        <end position="75"/>
    </location>
</feature>
<evidence type="ECO:0000313" key="6">
    <source>
        <dbReference type="EMBL" id="RKU40665.1"/>
    </source>
</evidence>
<keyword evidence="2 5" id="KW-0812">Transmembrane</keyword>
<dbReference type="Pfam" id="PF23489">
    <property type="entry name" value="V-ATPase_su_f"/>
    <property type="match status" value="1"/>
</dbReference>
<evidence type="ECO:0000313" key="7">
    <source>
        <dbReference type="Proteomes" id="UP000275385"/>
    </source>
</evidence>
<evidence type="ECO:0000256" key="5">
    <source>
        <dbReference type="SAM" id="Phobius"/>
    </source>
</evidence>
<dbReference type="Proteomes" id="UP000275385">
    <property type="component" value="Unassembled WGS sequence"/>
</dbReference>
<reference evidence="6 7" key="1">
    <citation type="submission" date="2018-08" db="EMBL/GenBank/DDBJ databases">
        <title>Draft genome of the lignicolous fungus Coniochaeta pulveracea.</title>
        <authorList>
            <person name="Borstlap C.J."/>
            <person name="De Witt R.N."/>
            <person name="Botha A."/>
            <person name="Volschenk H."/>
        </authorList>
    </citation>
    <scope>NUCLEOTIDE SEQUENCE [LARGE SCALE GENOMIC DNA]</scope>
    <source>
        <strain evidence="6 7">CAB683</strain>
    </source>
</reference>
<dbReference type="GO" id="GO:0016020">
    <property type="term" value="C:membrane"/>
    <property type="evidence" value="ECO:0007669"/>
    <property type="project" value="UniProtKB-SubCell"/>
</dbReference>
<keyword evidence="4 5" id="KW-0472">Membrane</keyword>
<keyword evidence="7" id="KW-1185">Reference proteome</keyword>
<dbReference type="OrthoDB" id="67317at2759"/>
<proteinExistence type="predicted"/>
<name>A0A420XYD4_9PEZI</name>
<evidence type="ECO:0000256" key="4">
    <source>
        <dbReference type="ARBA" id="ARBA00023136"/>
    </source>
</evidence>